<protein>
    <submittedName>
        <fullName evidence="2">Uncharacterized protein</fullName>
    </submittedName>
</protein>
<evidence type="ECO:0000256" key="1">
    <source>
        <dbReference type="SAM" id="MobiDB-lite"/>
    </source>
</evidence>
<dbReference type="Proteomes" id="UP000188318">
    <property type="component" value="Unassembled WGS sequence"/>
</dbReference>
<accession>A0A1R3RBN4</accession>
<feature type="region of interest" description="Disordered" evidence="1">
    <location>
        <begin position="24"/>
        <end position="43"/>
    </location>
</feature>
<dbReference type="EMBL" id="KV907509">
    <property type="protein sequence ID" value="OOF91901.1"/>
    <property type="molecule type" value="Genomic_DNA"/>
</dbReference>
<dbReference type="VEuPathDB" id="FungiDB:ASPCADRAFT_210816"/>
<sequence length="74" mass="7974">MAWGRGSAEQPLVHLVVVPRIYNAPRHPRGSNQERAPPHARPSPGLWVAFPTAGGSLTSILTHCASSNPIFCHI</sequence>
<keyword evidence="3" id="KW-1185">Reference proteome</keyword>
<evidence type="ECO:0000313" key="2">
    <source>
        <dbReference type="EMBL" id="OOF91901.1"/>
    </source>
</evidence>
<gene>
    <name evidence="2" type="ORF">ASPCADRAFT_210816</name>
</gene>
<reference evidence="3" key="1">
    <citation type="journal article" date="2017" name="Genome Biol.">
        <title>Comparative genomics reveals high biological diversity and specific adaptations in the industrially and medically important fungal genus Aspergillus.</title>
        <authorList>
            <person name="de Vries R.P."/>
            <person name="Riley R."/>
            <person name="Wiebenga A."/>
            <person name="Aguilar-Osorio G."/>
            <person name="Amillis S."/>
            <person name="Uchima C.A."/>
            <person name="Anderluh G."/>
            <person name="Asadollahi M."/>
            <person name="Askin M."/>
            <person name="Barry K."/>
            <person name="Battaglia E."/>
            <person name="Bayram O."/>
            <person name="Benocci T."/>
            <person name="Braus-Stromeyer S.A."/>
            <person name="Caldana C."/>
            <person name="Canovas D."/>
            <person name="Cerqueira G.C."/>
            <person name="Chen F."/>
            <person name="Chen W."/>
            <person name="Choi C."/>
            <person name="Clum A."/>
            <person name="Dos Santos R.A."/>
            <person name="Damasio A.R."/>
            <person name="Diallinas G."/>
            <person name="Emri T."/>
            <person name="Fekete E."/>
            <person name="Flipphi M."/>
            <person name="Freyberg S."/>
            <person name="Gallo A."/>
            <person name="Gournas C."/>
            <person name="Habgood R."/>
            <person name="Hainaut M."/>
            <person name="Harispe M.L."/>
            <person name="Henrissat B."/>
            <person name="Hilden K.S."/>
            <person name="Hope R."/>
            <person name="Hossain A."/>
            <person name="Karabika E."/>
            <person name="Karaffa L."/>
            <person name="Karanyi Z."/>
            <person name="Krasevec N."/>
            <person name="Kuo A."/>
            <person name="Kusch H."/>
            <person name="LaButti K."/>
            <person name="Lagendijk E.L."/>
            <person name="Lapidus A."/>
            <person name="Levasseur A."/>
            <person name="Lindquist E."/>
            <person name="Lipzen A."/>
            <person name="Logrieco A.F."/>
            <person name="MacCabe A."/>
            <person name="Maekelae M.R."/>
            <person name="Malavazi I."/>
            <person name="Melin P."/>
            <person name="Meyer V."/>
            <person name="Mielnichuk N."/>
            <person name="Miskei M."/>
            <person name="Molnar A.P."/>
            <person name="Mule G."/>
            <person name="Ngan C.Y."/>
            <person name="Orejas M."/>
            <person name="Orosz E."/>
            <person name="Ouedraogo J.P."/>
            <person name="Overkamp K.M."/>
            <person name="Park H.-S."/>
            <person name="Perrone G."/>
            <person name="Piumi F."/>
            <person name="Punt P.J."/>
            <person name="Ram A.F."/>
            <person name="Ramon A."/>
            <person name="Rauscher S."/>
            <person name="Record E."/>
            <person name="Riano-Pachon D.M."/>
            <person name="Robert V."/>
            <person name="Roehrig J."/>
            <person name="Ruller R."/>
            <person name="Salamov A."/>
            <person name="Salih N.S."/>
            <person name="Samson R.A."/>
            <person name="Sandor E."/>
            <person name="Sanguinetti M."/>
            <person name="Schuetze T."/>
            <person name="Sepcic K."/>
            <person name="Shelest E."/>
            <person name="Sherlock G."/>
            <person name="Sophianopoulou V."/>
            <person name="Squina F.M."/>
            <person name="Sun H."/>
            <person name="Susca A."/>
            <person name="Todd R.B."/>
            <person name="Tsang A."/>
            <person name="Unkles S.E."/>
            <person name="van de Wiele N."/>
            <person name="van Rossen-Uffink D."/>
            <person name="Oliveira J.V."/>
            <person name="Vesth T.C."/>
            <person name="Visser J."/>
            <person name="Yu J.-H."/>
            <person name="Zhou M."/>
            <person name="Andersen M.R."/>
            <person name="Archer D.B."/>
            <person name="Baker S.E."/>
            <person name="Benoit I."/>
            <person name="Brakhage A.A."/>
            <person name="Braus G.H."/>
            <person name="Fischer R."/>
            <person name="Frisvad J.C."/>
            <person name="Goldman G.H."/>
            <person name="Houbraken J."/>
            <person name="Oakley B."/>
            <person name="Pocsi I."/>
            <person name="Scazzocchio C."/>
            <person name="Seiboth B."/>
            <person name="vanKuyk P.A."/>
            <person name="Wortman J."/>
            <person name="Dyer P.S."/>
            <person name="Grigoriev I.V."/>
        </authorList>
    </citation>
    <scope>NUCLEOTIDE SEQUENCE [LARGE SCALE GENOMIC DNA]</scope>
    <source>
        <strain evidence="3">ITEM 5010</strain>
    </source>
</reference>
<evidence type="ECO:0000313" key="3">
    <source>
        <dbReference type="Proteomes" id="UP000188318"/>
    </source>
</evidence>
<proteinExistence type="predicted"/>
<dbReference type="AlphaFoldDB" id="A0A1R3RBN4"/>
<name>A0A1R3RBN4_ASPC5</name>
<organism evidence="2 3">
    <name type="scientific">Aspergillus carbonarius (strain ITEM 5010)</name>
    <dbReference type="NCBI Taxonomy" id="602072"/>
    <lineage>
        <taxon>Eukaryota</taxon>
        <taxon>Fungi</taxon>
        <taxon>Dikarya</taxon>
        <taxon>Ascomycota</taxon>
        <taxon>Pezizomycotina</taxon>
        <taxon>Eurotiomycetes</taxon>
        <taxon>Eurotiomycetidae</taxon>
        <taxon>Eurotiales</taxon>
        <taxon>Aspergillaceae</taxon>
        <taxon>Aspergillus</taxon>
        <taxon>Aspergillus subgen. Circumdati</taxon>
    </lineage>
</organism>